<evidence type="ECO:0000256" key="1">
    <source>
        <dbReference type="SAM" id="MobiDB-lite"/>
    </source>
</evidence>
<sequence length="66" mass="7911">MEIDVELTRKRTQGSRGRMRRRGKRETPIGEEAKRVRDEADEDDKRLLKPISKTSVRPYYILSHLW</sequence>
<accession>A0A6G1D2H4</accession>
<dbReference type="AlphaFoldDB" id="A0A6G1D2H4"/>
<feature type="compositionally biased region" description="Basic residues" evidence="1">
    <location>
        <begin position="10"/>
        <end position="24"/>
    </location>
</feature>
<comment type="caution">
    <text evidence="2">The sequence shown here is derived from an EMBL/GenBank/DDBJ whole genome shotgun (WGS) entry which is preliminary data.</text>
</comment>
<organism evidence="2 3">
    <name type="scientific">Oryza meyeriana var. granulata</name>
    <dbReference type="NCBI Taxonomy" id="110450"/>
    <lineage>
        <taxon>Eukaryota</taxon>
        <taxon>Viridiplantae</taxon>
        <taxon>Streptophyta</taxon>
        <taxon>Embryophyta</taxon>
        <taxon>Tracheophyta</taxon>
        <taxon>Spermatophyta</taxon>
        <taxon>Magnoliopsida</taxon>
        <taxon>Liliopsida</taxon>
        <taxon>Poales</taxon>
        <taxon>Poaceae</taxon>
        <taxon>BOP clade</taxon>
        <taxon>Oryzoideae</taxon>
        <taxon>Oryzeae</taxon>
        <taxon>Oryzinae</taxon>
        <taxon>Oryza</taxon>
        <taxon>Oryza meyeriana</taxon>
    </lineage>
</organism>
<reference evidence="2 3" key="1">
    <citation type="submission" date="2019-11" db="EMBL/GenBank/DDBJ databases">
        <title>Whole genome sequence of Oryza granulata.</title>
        <authorList>
            <person name="Li W."/>
        </authorList>
    </citation>
    <scope>NUCLEOTIDE SEQUENCE [LARGE SCALE GENOMIC DNA]</scope>
    <source>
        <strain evidence="3">cv. Menghai</strain>
        <tissue evidence="2">Leaf</tissue>
    </source>
</reference>
<evidence type="ECO:0000313" key="2">
    <source>
        <dbReference type="EMBL" id="KAF0906639.1"/>
    </source>
</evidence>
<protein>
    <submittedName>
        <fullName evidence="2">Uncharacterized protein</fullName>
    </submittedName>
</protein>
<dbReference type="EMBL" id="SPHZ02000007">
    <property type="protein sequence ID" value="KAF0906639.1"/>
    <property type="molecule type" value="Genomic_DNA"/>
</dbReference>
<feature type="region of interest" description="Disordered" evidence="1">
    <location>
        <begin position="1"/>
        <end position="44"/>
    </location>
</feature>
<evidence type="ECO:0000313" key="3">
    <source>
        <dbReference type="Proteomes" id="UP000479710"/>
    </source>
</evidence>
<dbReference type="Proteomes" id="UP000479710">
    <property type="component" value="Unassembled WGS sequence"/>
</dbReference>
<name>A0A6G1D2H4_9ORYZ</name>
<gene>
    <name evidence="2" type="ORF">E2562_012221</name>
</gene>
<feature type="compositionally biased region" description="Basic and acidic residues" evidence="1">
    <location>
        <begin position="25"/>
        <end position="44"/>
    </location>
</feature>
<proteinExistence type="predicted"/>
<keyword evidence="3" id="KW-1185">Reference proteome</keyword>